<dbReference type="InterPro" id="IPR004155">
    <property type="entry name" value="PBS_lyase_HEAT"/>
</dbReference>
<dbReference type="SMART" id="SM00567">
    <property type="entry name" value="EZ_HEAT"/>
    <property type="match status" value="3"/>
</dbReference>
<reference evidence="4" key="1">
    <citation type="journal article" date="2021" name="PeerJ">
        <title>Extensive microbial diversity within the chicken gut microbiome revealed by metagenomics and culture.</title>
        <authorList>
            <person name="Gilroy R."/>
            <person name="Ravi A."/>
            <person name="Getino M."/>
            <person name="Pursley I."/>
            <person name="Horton D.L."/>
            <person name="Alikhan N.F."/>
            <person name="Baker D."/>
            <person name="Gharbi K."/>
            <person name="Hall N."/>
            <person name="Watson M."/>
            <person name="Adriaenssens E.M."/>
            <person name="Foster-Nyarko E."/>
            <person name="Jarju S."/>
            <person name="Secka A."/>
            <person name="Antonio M."/>
            <person name="Oren A."/>
            <person name="Chaudhuri R.R."/>
            <person name="La Ragione R."/>
            <person name="Hildebrand F."/>
            <person name="Pallen M.J."/>
        </authorList>
    </citation>
    <scope>NUCLEOTIDE SEQUENCE</scope>
    <source>
        <strain evidence="4">CHK32-1732</strain>
    </source>
</reference>
<dbReference type="PANTHER" id="PTHR30204:SF93">
    <property type="entry name" value="HTH MERR-TYPE DOMAIN-CONTAINING PROTEIN"/>
    <property type="match status" value="1"/>
</dbReference>
<comment type="caution">
    <text evidence="4">The sequence shown here is derived from an EMBL/GenBank/DDBJ whole genome shotgun (WGS) entry which is preliminary data.</text>
</comment>
<dbReference type="PROSITE" id="PS50937">
    <property type="entry name" value="HTH_MERR_2"/>
    <property type="match status" value="1"/>
</dbReference>
<feature type="domain" description="HTH merR-type" evidence="3">
    <location>
        <begin position="1"/>
        <end position="69"/>
    </location>
</feature>
<gene>
    <name evidence="4" type="ORF">H9870_10050</name>
</gene>
<feature type="compositionally biased region" description="Basic and acidic residues" evidence="2">
    <location>
        <begin position="314"/>
        <end position="324"/>
    </location>
</feature>
<dbReference type="Gene3D" id="1.10.1660.10">
    <property type="match status" value="1"/>
</dbReference>
<dbReference type="InterPro" id="IPR016024">
    <property type="entry name" value="ARM-type_fold"/>
</dbReference>
<dbReference type="Proteomes" id="UP000824190">
    <property type="component" value="Unassembled WGS sequence"/>
</dbReference>
<dbReference type="SUPFAM" id="SSF48371">
    <property type="entry name" value="ARM repeat"/>
    <property type="match status" value="1"/>
</dbReference>
<evidence type="ECO:0000256" key="2">
    <source>
        <dbReference type="SAM" id="MobiDB-lite"/>
    </source>
</evidence>
<accession>A0A9D1RQP5</accession>
<reference evidence="4" key="2">
    <citation type="submission" date="2021-04" db="EMBL/GenBank/DDBJ databases">
        <authorList>
            <person name="Gilroy R."/>
        </authorList>
    </citation>
    <scope>NUCLEOTIDE SEQUENCE</scope>
    <source>
        <strain evidence="4">CHK32-1732</strain>
    </source>
</reference>
<dbReference type="InterPro" id="IPR047057">
    <property type="entry name" value="MerR_fam"/>
</dbReference>
<evidence type="ECO:0000256" key="1">
    <source>
        <dbReference type="ARBA" id="ARBA00023125"/>
    </source>
</evidence>
<dbReference type="Pfam" id="PF13411">
    <property type="entry name" value="MerR_1"/>
    <property type="match status" value="1"/>
</dbReference>
<organism evidence="4 5">
    <name type="scientific">Candidatus Corynebacterium avicola</name>
    <dbReference type="NCBI Taxonomy" id="2838527"/>
    <lineage>
        <taxon>Bacteria</taxon>
        <taxon>Bacillati</taxon>
        <taxon>Actinomycetota</taxon>
        <taxon>Actinomycetes</taxon>
        <taxon>Mycobacteriales</taxon>
        <taxon>Corynebacteriaceae</taxon>
        <taxon>Corynebacterium</taxon>
    </lineage>
</organism>
<dbReference type="SUPFAM" id="SSF46955">
    <property type="entry name" value="Putative DNA-binding domain"/>
    <property type="match status" value="1"/>
</dbReference>
<dbReference type="InterPro" id="IPR009061">
    <property type="entry name" value="DNA-bd_dom_put_sf"/>
</dbReference>
<dbReference type="AlphaFoldDB" id="A0A9D1RQP5"/>
<name>A0A9D1RQP5_9CORY</name>
<dbReference type="PANTHER" id="PTHR30204">
    <property type="entry name" value="REDOX-CYCLING DRUG-SENSING TRANSCRIPTIONAL ACTIVATOR SOXR"/>
    <property type="match status" value="1"/>
</dbReference>
<dbReference type="EMBL" id="DXGC01000083">
    <property type="protein sequence ID" value="HIW91989.1"/>
    <property type="molecule type" value="Genomic_DNA"/>
</dbReference>
<keyword evidence="1" id="KW-0238">DNA-binding</keyword>
<proteinExistence type="predicted"/>
<dbReference type="InterPro" id="IPR011989">
    <property type="entry name" value="ARM-like"/>
</dbReference>
<dbReference type="Gene3D" id="1.25.10.10">
    <property type="entry name" value="Leucine-rich Repeat Variant"/>
    <property type="match status" value="1"/>
</dbReference>
<dbReference type="SMART" id="SM00422">
    <property type="entry name" value="HTH_MERR"/>
    <property type="match status" value="1"/>
</dbReference>
<protein>
    <submittedName>
        <fullName evidence="4">MerR family transcriptional regulator</fullName>
    </submittedName>
</protein>
<evidence type="ECO:0000259" key="3">
    <source>
        <dbReference type="PROSITE" id="PS50937"/>
    </source>
</evidence>
<evidence type="ECO:0000313" key="4">
    <source>
        <dbReference type="EMBL" id="HIW91989.1"/>
    </source>
</evidence>
<dbReference type="InterPro" id="IPR000551">
    <property type="entry name" value="MerR-type_HTH_dom"/>
</dbReference>
<feature type="region of interest" description="Disordered" evidence="2">
    <location>
        <begin position="314"/>
        <end position="336"/>
    </location>
</feature>
<evidence type="ECO:0000313" key="5">
    <source>
        <dbReference type="Proteomes" id="UP000824190"/>
    </source>
</evidence>
<dbReference type="GO" id="GO:0003700">
    <property type="term" value="F:DNA-binding transcription factor activity"/>
    <property type="evidence" value="ECO:0007669"/>
    <property type="project" value="InterPro"/>
</dbReference>
<dbReference type="GO" id="GO:0003677">
    <property type="term" value="F:DNA binding"/>
    <property type="evidence" value="ECO:0007669"/>
    <property type="project" value="UniProtKB-KW"/>
</dbReference>
<sequence length="336" mass="36379">MLIGEVSRQTGVSVRMLRHYDRISLVSPSSRSSADYREYSRDDLHALMRVEALRCLGMSLAEVREALSDPGLDVAAVIARLREETRERIRAEEELLEHLDGIGESTPDSWDDVLRTTTLLTALREGSSRQRQAVALQDADSPTPPSVRSLVDSYLDEPDLNAAGALRWAIARRGAEAVDALASTDPNDATTRHRIAEALADIDLPQATAALEERLNHEDTRATSALALARRGNTHSTTDHGEGLTDILVTMVVEGDHDTEAAEALAEQTADNDVARADIVRRLLAAATPSASAEQRLRVVQALGDLPCDAARESLAHLTDDPDPRVAGTAGHLSQK</sequence>